<dbReference type="Pfam" id="PF02606">
    <property type="entry name" value="LpxK"/>
    <property type="match status" value="1"/>
</dbReference>
<dbReference type="PANTHER" id="PTHR42724">
    <property type="entry name" value="TETRAACYLDISACCHARIDE 4'-KINASE"/>
    <property type="match status" value="1"/>
</dbReference>
<keyword evidence="14" id="KW-0472">Membrane</keyword>
<dbReference type="Proteomes" id="UP000049855">
    <property type="component" value="Unassembled WGS sequence"/>
</dbReference>
<feature type="transmembrane region" description="Helical" evidence="14">
    <location>
        <begin position="21"/>
        <end position="41"/>
    </location>
</feature>
<evidence type="ECO:0000256" key="12">
    <source>
        <dbReference type="ARBA" id="ARBA00029757"/>
    </source>
</evidence>
<sequence length="383" mass="43075">MMNQREALQVYLYKLVHGEKQSLLATVIIGVLRFMSFIYGLGVQCKLALYRWGVLQRYKLPCKVISLGNITVGGTGKTPTAQRLAAFIRDKGYRVVILNRGYRAGWKGQVGVVSDGRKIYMTVTEAGDEAYLLAKSLPGVPVVIGRNRSITGAYAVEHLNAEVIILDDAYQHWQLERDLDIVLIDTINVFGNNFLLPRGTLREPLTNLNRANAFLLTKVDQSTDTARDAIRETLRKYNPAALIIESTHTPRCFIEIEEWYKGVRSETVPLEVIKGCSVFPFSAIGNPSSFEQTITDLDGKIVAAARYPDHHDYTMAEMQVIMQKAVDNKAEALITTDKDAVKIPAEFIHSERPLPVYVLSIEVRFHDGYEELMDMIKNVAKHK</sequence>
<keyword evidence="11 13" id="KW-0443">Lipid metabolism</keyword>
<evidence type="ECO:0000256" key="9">
    <source>
        <dbReference type="ARBA" id="ARBA00022777"/>
    </source>
</evidence>
<dbReference type="GO" id="GO:0009244">
    <property type="term" value="P:lipopolysaccharide core region biosynthetic process"/>
    <property type="evidence" value="ECO:0007669"/>
    <property type="project" value="TreeGrafter"/>
</dbReference>
<protein>
    <recommendedName>
        <fullName evidence="4 13">Tetraacyldisaccharide 4'-kinase</fullName>
        <ecNumber evidence="3 13">2.7.1.130</ecNumber>
    </recommendedName>
    <alternativeName>
        <fullName evidence="12 13">Lipid A 4'-kinase</fullName>
    </alternativeName>
</protein>
<dbReference type="GO" id="GO:0005886">
    <property type="term" value="C:plasma membrane"/>
    <property type="evidence" value="ECO:0007669"/>
    <property type="project" value="TreeGrafter"/>
</dbReference>
<dbReference type="GO" id="GO:0009029">
    <property type="term" value="F:lipid-A 4'-kinase activity"/>
    <property type="evidence" value="ECO:0007669"/>
    <property type="project" value="UniProtKB-UniRule"/>
</dbReference>
<evidence type="ECO:0000313" key="16">
    <source>
        <dbReference type="Proteomes" id="UP000049855"/>
    </source>
</evidence>
<accession>A0A0U1KT18</accession>
<name>A0A0U1KT18_9FIRM</name>
<keyword evidence="9 13" id="KW-0418">Kinase</keyword>
<comment type="similarity">
    <text evidence="13">Belongs to the LpxK family.</text>
</comment>
<keyword evidence="8 13" id="KW-0547">Nucleotide-binding</keyword>
<dbReference type="GO" id="GO:0005524">
    <property type="term" value="F:ATP binding"/>
    <property type="evidence" value="ECO:0007669"/>
    <property type="project" value="UniProtKB-UniRule"/>
</dbReference>
<comment type="pathway">
    <text evidence="2 13">Glycolipid biosynthesis; lipid IV(A) biosynthesis; lipid IV(A) from (3R)-3-hydroxytetradecanoyl-[acyl-carrier-protein] and UDP-N-acetyl-alpha-D-glucosamine: step 6/6.</text>
</comment>
<dbReference type="InterPro" id="IPR027417">
    <property type="entry name" value="P-loop_NTPase"/>
</dbReference>
<keyword evidence="14" id="KW-0812">Transmembrane</keyword>
<dbReference type="UniPathway" id="UPA00359">
    <property type="reaction ID" value="UER00482"/>
</dbReference>
<dbReference type="EMBL" id="CTRP01000003">
    <property type="protein sequence ID" value="CQR70580.1"/>
    <property type="molecule type" value="Genomic_DNA"/>
</dbReference>
<dbReference type="PANTHER" id="PTHR42724:SF1">
    <property type="entry name" value="TETRAACYLDISACCHARIDE 4'-KINASE, MITOCHONDRIAL-RELATED"/>
    <property type="match status" value="1"/>
</dbReference>
<evidence type="ECO:0000256" key="6">
    <source>
        <dbReference type="ARBA" id="ARBA00022556"/>
    </source>
</evidence>
<keyword evidence="10 13" id="KW-0067">ATP-binding</keyword>
<dbReference type="EC" id="2.7.1.130" evidence="3 13"/>
<evidence type="ECO:0000256" key="5">
    <source>
        <dbReference type="ARBA" id="ARBA00022516"/>
    </source>
</evidence>
<keyword evidence="16" id="KW-1185">Reference proteome</keyword>
<evidence type="ECO:0000256" key="11">
    <source>
        <dbReference type="ARBA" id="ARBA00023098"/>
    </source>
</evidence>
<dbReference type="InterPro" id="IPR003758">
    <property type="entry name" value="LpxK"/>
</dbReference>
<feature type="binding site" evidence="13">
    <location>
        <begin position="71"/>
        <end position="78"/>
    </location>
    <ligand>
        <name>ATP</name>
        <dbReference type="ChEBI" id="CHEBI:30616"/>
    </ligand>
</feature>
<evidence type="ECO:0000256" key="13">
    <source>
        <dbReference type="HAMAP-Rule" id="MF_00409"/>
    </source>
</evidence>
<evidence type="ECO:0000256" key="7">
    <source>
        <dbReference type="ARBA" id="ARBA00022679"/>
    </source>
</evidence>
<organism evidence="15 16">
    <name type="scientific">Sporomusa ovata</name>
    <dbReference type="NCBI Taxonomy" id="2378"/>
    <lineage>
        <taxon>Bacteria</taxon>
        <taxon>Bacillati</taxon>
        <taxon>Bacillota</taxon>
        <taxon>Negativicutes</taxon>
        <taxon>Selenomonadales</taxon>
        <taxon>Sporomusaceae</taxon>
        <taxon>Sporomusa</taxon>
    </lineage>
</organism>
<dbReference type="GO" id="GO:0009245">
    <property type="term" value="P:lipid A biosynthetic process"/>
    <property type="evidence" value="ECO:0007669"/>
    <property type="project" value="UniProtKB-UniRule"/>
</dbReference>
<keyword evidence="6 13" id="KW-0441">Lipid A biosynthesis</keyword>
<evidence type="ECO:0000256" key="2">
    <source>
        <dbReference type="ARBA" id="ARBA00004870"/>
    </source>
</evidence>
<keyword evidence="5 13" id="KW-0444">Lipid biosynthesis</keyword>
<keyword evidence="7 13" id="KW-0808">Transferase</keyword>
<gene>
    <name evidence="13" type="primary">lpxK</name>
    <name evidence="15" type="ORF">SpAn4DRAFT_1549</name>
</gene>
<evidence type="ECO:0000256" key="1">
    <source>
        <dbReference type="ARBA" id="ARBA00002274"/>
    </source>
</evidence>
<evidence type="ECO:0000256" key="4">
    <source>
        <dbReference type="ARBA" id="ARBA00016436"/>
    </source>
</evidence>
<dbReference type="SUPFAM" id="SSF52540">
    <property type="entry name" value="P-loop containing nucleoside triphosphate hydrolases"/>
    <property type="match status" value="1"/>
</dbReference>
<evidence type="ECO:0000256" key="14">
    <source>
        <dbReference type="SAM" id="Phobius"/>
    </source>
</evidence>
<evidence type="ECO:0000313" key="15">
    <source>
        <dbReference type="EMBL" id="CQR70580.1"/>
    </source>
</evidence>
<keyword evidence="14" id="KW-1133">Transmembrane helix</keyword>
<dbReference type="NCBIfam" id="TIGR00682">
    <property type="entry name" value="lpxK"/>
    <property type="match status" value="1"/>
</dbReference>
<dbReference type="RefSeq" id="WP_021169308.1">
    <property type="nucleotide sequence ID" value="NZ_CTRP01000003.1"/>
</dbReference>
<evidence type="ECO:0000256" key="8">
    <source>
        <dbReference type="ARBA" id="ARBA00022741"/>
    </source>
</evidence>
<dbReference type="AlphaFoldDB" id="A0A0U1KT18"/>
<evidence type="ECO:0000256" key="3">
    <source>
        <dbReference type="ARBA" id="ARBA00012071"/>
    </source>
</evidence>
<comment type="catalytic activity">
    <reaction evidence="13">
        <text>a lipid A disaccharide + ATP = a lipid IVA + ADP + H(+)</text>
        <dbReference type="Rhea" id="RHEA:67840"/>
        <dbReference type="ChEBI" id="CHEBI:15378"/>
        <dbReference type="ChEBI" id="CHEBI:30616"/>
        <dbReference type="ChEBI" id="CHEBI:176343"/>
        <dbReference type="ChEBI" id="CHEBI:176425"/>
        <dbReference type="ChEBI" id="CHEBI:456216"/>
        <dbReference type="EC" id="2.7.1.130"/>
    </reaction>
</comment>
<reference evidence="16" key="1">
    <citation type="submission" date="2015-03" db="EMBL/GenBank/DDBJ databases">
        <authorList>
            <person name="Nijsse Bart"/>
        </authorList>
    </citation>
    <scope>NUCLEOTIDE SEQUENCE [LARGE SCALE GENOMIC DNA]</scope>
</reference>
<proteinExistence type="inferred from homology"/>
<evidence type="ECO:0000256" key="10">
    <source>
        <dbReference type="ARBA" id="ARBA00022840"/>
    </source>
</evidence>
<comment type="function">
    <text evidence="1 13">Transfers the gamma-phosphate of ATP to the 4'-position of a tetraacyldisaccharide 1-phosphate intermediate (termed DS-1-P) to form tetraacyldisaccharide 1,4'-bis-phosphate (lipid IVA).</text>
</comment>
<dbReference type="HAMAP" id="MF_00409">
    <property type="entry name" value="LpxK"/>
    <property type="match status" value="1"/>
</dbReference>